<keyword evidence="2" id="KW-1185">Reference proteome</keyword>
<organism evidence="1 2">
    <name type="scientific">Stegodyphus mimosarum</name>
    <name type="common">African social velvet spider</name>
    <dbReference type="NCBI Taxonomy" id="407821"/>
    <lineage>
        <taxon>Eukaryota</taxon>
        <taxon>Metazoa</taxon>
        <taxon>Ecdysozoa</taxon>
        <taxon>Arthropoda</taxon>
        <taxon>Chelicerata</taxon>
        <taxon>Arachnida</taxon>
        <taxon>Araneae</taxon>
        <taxon>Araneomorphae</taxon>
        <taxon>Entelegynae</taxon>
        <taxon>Eresoidea</taxon>
        <taxon>Eresidae</taxon>
        <taxon>Stegodyphus</taxon>
    </lineage>
</organism>
<name>A0A087TGB4_STEMI</name>
<sequence length="63" mass="7825">MVQHITKQWFNQSTKLWNNILASFSCNFFWYHNLVKPRTKFFTVYISRNFWYSELPFLISILE</sequence>
<dbReference type="Proteomes" id="UP000054359">
    <property type="component" value="Unassembled WGS sequence"/>
</dbReference>
<evidence type="ECO:0000313" key="1">
    <source>
        <dbReference type="EMBL" id="KFM64153.1"/>
    </source>
</evidence>
<protein>
    <submittedName>
        <fullName evidence="1">Uncharacterized protein</fullName>
    </submittedName>
</protein>
<gene>
    <name evidence="1" type="ORF">X975_05173</name>
</gene>
<accession>A0A087TGB4</accession>
<evidence type="ECO:0000313" key="2">
    <source>
        <dbReference type="Proteomes" id="UP000054359"/>
    </source>
</evidence>
<dbReference type="PROSITE" id="PS51257">
    <property type="entry name" value="PROKAR_LIPOPROTEIN"/>
    <property type="match status" value="1"/>
</dbReference>
<reference evidence="1 2" key="1">
    <citation type="submission" date="2013-11" db="EMBL/GenBank/DDBJ databases">
        <title>Genome sequencing of Stegodyphus mimosarum.</title>
        <authorList>
            <person name="Bechsgaard J."/>
        </authorList>
    </citation>
    <scope>NUCLEOTIDE SEQUENCE [LARGE SCALE GENOMIC DNA]</scope>
</reference>
<feature type="non-terminal residue" evidence="1">
    <location>
        <position position="63"/>
    </location>
</feature>
<dbReference type="AlphaFoldDB" id="A0A087TGB4"/>
<dbReference type="EMBL" id="KK115091">
    <property type="protein sequence ID" value="KFM64153.1"/>
    <property type="molecule type" value="Genomic_DNA"/>
</dbReference>
<proteinExistence type="predicted"/>